<evidence type="ECO:0000313" key="3">
    <source>
        <dbReference type="Proteomes" id="UP000663720"/>
    </source>
</evidence>
<protein>
    <submittedName>
        <fullName evidence="2">DUF1524</fullName>
    </submittedName>
</protein>
<keyword evidence="3" id="KW-1185">Reference proteome</keyword>
<reference evidence="2" key="1">
    <citation type="journal article" date="2021" name="Microb. Physiol.">
        <title>Proteogenomic Insights into the Physiology of Marine, Sulfate-Reducing, Filamentous Desulfonema limicola and Desulfonema magnum.</title>
        <authorList>
            <person name="Schnaars V."/>
            <person name="Wohlbrand L."/>
            <person name="Scheve S."/>
            <person name="Hinrichs C."/>
            <person name="Reinhardt R."/>
            <person name="Rabus R."/>
        </authorList>
    </citation>
    <scope>NUCLEOTIDE SEQUENCE</scope>
    <source>
        <strain evidence="2">5ac10</strain>
    </source>
</reference>
<dbReference type="Proteomes" id="UP000663720">
    <property type="component" value="Chromosome"/>
</dbReference>
<dbReference type="AlphaFoldDB" id="A0A975BAY0"/>
<dbReference type="KEGG" id="dli:dnl_46370"/>
<accession>A0A975BAY0</accession>
<name>A0A975BAY0_9BACT</name>
<feature type="domain" description="GmrSD restriction endonucleases C-terminal" evidence="1">
    <location>
        <begin position="69"/>
        <end position="194"/>
    </location>
</feature>
<dbReference type="InterPro" id="IPR011089">
    <property type="entry name" value="GmrSD_C"/>
</dbReference>
<dbReference type="EMBL" id="CP061799">
    <property type="protein sequence ID" value="QTA82264.1"/>
    <property type="molecule type" value="Genomic_DNA"/>
</dbReference>
<proteinExistence type="predicted"/>
<dbReference type="Pfam" id="PF07510">
    <property type="entry name" value="GmrSD_C"/>
    <property type="match status" value="1"/>
</dbReference>
<gene>
    <name evidence="2" type="ORF">dnl_46370</name>
</gene>
<evidence type="ECO:0000313" key="2">
    <source>
        <dbReference type="EMBL" id="QTA82264.1"/>
    </source>
</evidence>
<dbReference type="PANTHER" id="PTHR35149:SF1">
    <property type="entry name" value="DUF5655 DOMAIN-CONTAINING PROTEIN"/>
    <property type="match status" value="1"/>
</dbReference>
<dbReference type="PANTHER" id="PTHR35149">
    <property type="entry name" value="SLL5132 PROTEIN"/>
    <property type="match status" value="1"/>
</dbReference>
<sequence length="205" mass="24352">MIAFKKMPAQEFIKLAKYLYVLSIRYNVICHHSPNEQESLYNKIAIKIFQGEYTRASHVKNSEEFKKLYPDDNTFSNAFEYHKMPSRRSSMKIRFLLSEIESHSGNETDYTKTTLEHICPYNPEQNWHEYFGPGVNDIQDRLGNVILLKKDELKRYSFDQKKEFYKKSPFKLAQKIAEYKEWNLQNLNDYQAWLGQKAAAAWRVG</sequence>
<evidence type="ECO:0000259" key="1">
    <source>
        <dbReference type="Pfam" id="PF07510"/>
    </source>
</evidence>
<organism evidence="2 3">
    <name type="scientific">Desulfonema limicola</name>
    <dbReference type="NCBI Taxonomy" id="45656"/>
    <lineage>
        <taxon>Bacteria</taxon>
        <taxon>Pseudomonadati</taxon>
        <taxon>Thermodesulfobacteriota</taxon>
        <taxon>Desulfobacteria</taxon>
        <taxon>Desulfobacterales</taxon>
        <taxon>Desulfococcaceae</taxon>
        <taxon>Desulfonema</taxon>
    </lineage>
</organism>